<dbReference type="STRING" id="1307839.L21SP5_02907"/>
<keyword evidence="3" id="KW-1185">Reference proteome</keyword>
<dbReference type="OrthoDB" id="5572060at2"/>
<evidence type="ECO:0000313" key="2">
    <source>
        <dbReference type="EMBL" id="ALO16527.1"/>
    </source>
</evidence>
<dbReference type="InterPro" id="IPR025393">
    <property type="entry name" value="DUF4301"/>
</dbReference>
<evidence type="ECO:0000313" key="3">
    <source>
        <dbReference type="Proteomes" id="UP000064893"/>
    </source>
</evidence>
<sequence>MLTDKDKQQLQEKGMNAQMVKQQLERFKTGYPQLNIIAPATLDKGINRYGDEDKEKLRSLYQKKQKNAKICKFVPASGAASRMFKKIFEILAAYDGSEQKYLELLTDRGPNSVYFLCEHIHDFAFYDDLEQICSEKGDCIESKFNKKDYVGALNLIVSEKGLNYGNYPKGLIKFHKYKNEERTALEEHLVEGAMYAKSNKEVNIHFTVSPEFYDSFEKHINEIIPTYEERFNVKFNIDLSVQKAHTDTIAVTMENEPVRDDEGNLMFRPGGHGSLLVNLNEIDADLIFIKNIDNIVTDRLKPVTVEYKELLGGVLLDFKDKINHYLEKLTGDEELKDAYVTKIANFANQLLNIDIPNDFKSFEKPQKIKYLVEKLNRPFRVCGMVKNEDEPGGGPFWVEDGNEEESLQIVESSQFDKDDKTQMKVFEAATHFNPVDIACSTKDFKGNKFDLAKYADPETGFISHKTMKGEPVKALEHPGLWNGAMANWTTIFVEVPMETFNPVKTINDLLRKEHRF</sequence>
<organism evidence="2 3">
    <name type="scientific">Salinivirga cyanobacteriivorans</name>
    <dbReference type="NCBI Taxonomy" id="1307839"/>
    <lineage>
        <taxon>Bacteria</taxon>
        <taxon>Pseudomonadati</taxon>
        <taxon>Bacteroidota</taxon>
        <taxon>Bacteroidia</taxon>
        <taxon>Bacteroidales</taxon>
        <taxon>Salinivirgaceae</taxon>
        <taxon>Salinivirga</taxon>
    </lineage>
</organism>
<dbReference type="KEGG" id="blq:L21SP5_02907"/>
<keyword evidence="2" id="KW-0808">Transferase</keyword>
<gene>
    <name evidence="2" type="ORF">L21SP5_02907</name>
</gene>
<proteinExistence type="predicted"/>
<dbReference type="Proteomes" id="UP000064893">
    <property type="component" value="Chromosome"/>
</dbReference>
<name>A0A0S2I2P3_9BACT</name>
<feature type="domain" description="DUF4301" evidence="1">
    <location>
        <begin position="4"/>
        <end position="515"/>
    </location>
</feature>
<dbReference type="SUPFAM" id="SSF53448">
    <property type="entry name" value="Nucleotide-diphospho-sugar transferases"/>
    <property type="match status" value="1"/>
</dbReference>
<evidence type="ECO:0000259" key="1">
    <source>
        <dbReference type="Pfam" id="PF14134"/>
    </source>
</evidence>
<reference evidence="2 3" key="1">
    <citation type="submission" date="2015-11" db="EMBL/GenBank/DDBJ databases">
        <title>Description and complete genome sequence of a novel strain predominating in hypersaline microbial mats and representing a new family of the Bacteriodetes phylum.</title>
        <authorList>
            <person name="Spring S."/>
            <person name="Bunk B."/>
            <person name="Sproer C."/>
            <person name="Klenk H.-P."/>
        </authorList>
    </citation>
    <scope>NUCLEOTIDE SEQUENCE [LARGE SCALE GENOMIC DNA]</scope>
    <source>
        <strain evidence="2 3">L21-Spi-D4</strain>
    </source>
</reference>
<dbReference type="EMBL" id="CP013118">
    <property type="protein sequence ID" value="ALO16527.1"/>
    <property type="molecule type" value="Genomic_DNA"/>
</dbReference>
<dbReference type="GO" id="GO:0016301">
    <property type="term" value="F:kinase activity"/>
    <property type="evidence" value="ECO:0007669"/>
    <property type="project" value="UniProtKB-KW"/>
</dbReference>
<dbReference type="Pfam" id="PF14134">
    <property type="entry name" value="DUF4301"/>
    <property type="match status" value="1"/>
</dbReference>
<dbReference type="RefSeq" id="WP_057953889.1">
    <property type="nucleotide sequence ID" value="NZ_CP013118.1"/>
</dbReference>
<dbReference type="InterPro" id="IPR029044">
    <property type="entry name" value="Nucleotide-diphossugar_trans"/>
</dbReference>
<keyword evidence="2" id="KW-0418">Kinase</keyword>
<protein>
    <submittedName>
        <fullName evidence="2">Putative ATPase/kinase involved in NAD metabolism</fullName>
    </submittedName>
</protein>
<dbReference type="AlphaFoldDB" id="A0A0S2I2P3"/>
<accession>A0A0S2I2P3</accession>